<dbReference type="Gene3D" id="3.40.50.2300">
    <property type="match status" value="1"/>
</dbReference>
<evidence type="ECO:0000259" key="3">
    <source>
        <dbReference type="PROSITE" id="PS50110"/>
    </source>
</evidence>
<dbReference type="InterPro" id="IPR011006">
    <property type="entry name" value="CheY-like_superfamily"/>
</dbReference>
<protein>
    <submittedName>
        <fullName evidence="4">Response regulator</fullName>
    </submittedName>
</protein>
<dbReference type="SUPFAM" id="SSF52172">
    <property type="entry name" value="CheY-like"/>
    <property type="match status" value="1"/>
</dbReference>
<proteinExistence type="predicted"/>
<feature type="modified residue" description="4-aspartylphosphate" evidence="2">
    <location>
        <position position="54"/>
    </location>
</feature>
<evidence type="ECO:0000256" key="2">
    <source>
        <dbReference type="PROSITE-ProRule" id="PRU00169"/>
    </source>
</evidence>
<dbReference type="SMART" id="SM00448">
    <property type="entry name" value="REC"/>
    <property type="match status" value="1"/>
</dbReference>
<sequence>MNNQKIMICDDDAGILEVLEMMLEMEGFSVFTENNSTNLLKEVANVRPDLLLMDLWMPVLSGDQLLKTIRITPEFQKLPVIIFSVSVDGKHIAKDAGADDFIAKPFDMDNVANTIRKVLTQYQM</sequence>
<dbReference type="EMBL" id="JAOVZW010000021">
    <property type="protein sequence ID" value="MCX8525545.1"/>
    <property type="molecule type" value="Genomic_DNA"/>
</dbReference>
<gene>
    <name evidence="4" type="ORF">OF897_16655</name>
</gene>
<dbReference type="Proteomes" id="UP001073122">
    <property type="component" value="Unassembled WGS sequence"/>
</dbReference>
<organism evidence="4 5">
    <name type="scientific">Chryseobacterium formosus</name>
    <dbReference type="NCBI Taxonomy" id="1537363"/>
    <lineage>
        <taxon>Bacteria</taxon>
        <taxon>Pseudomonadati</taxon>
        <taxon>Bacteroidota</taxon>
        <taxon>Flavobacteriia</taxon>
        <taxon>Flavobacteriales</taxon>
        <taxon>Weeksellaceae</taxon>
        <taxon>Chryseobacterium group</taxon>
        <taxon>Chryseobacterium</taxon>
    </lineage>
</organism>
<dbReference type="InterPro" id="IPR001789">
    <property type="entry name" value="Sig_transdc_resp-reg_receiver"/>
</dbReference>
<dbReference type="PROSITE" id="PS50110">
    <property type="entry name" value="RESPONSE_REGULATORY"/>
    <property type="match status" value="1"/>
</dbReference>
<feature type="domain" description="Response regulatory" evidence="3">
    <location>
        <begin position="5"/>
        <end position="119"/>
    </location>
</feature>
<name>A0ABT3XV46_9FLAO</name>
<reference evidence="4" key="1">
    <citation type="submission" date="2022-10" db="EMBL/GenBank/DDBJ databases">
        <title>Chryseobacterium sp. nov., a novel bacterial species.</title>
        <authorList>
            <person name="Cao Y."/>
        </authorList>
    </citation>
    <scope>NUCLEOTIDE SEQUENCE</scope>
    <source>
        <strain evidence="4">CCTCC AB2015118</strain>
    </source>
</reference>
<comment type="caution">
    <text evidence="4">The sequence shown here is derived from an EMBL/GenBank/DDBJ whole genome shotgun (WGS) entry which is preliminary data.</text>
</comment>
<evidence type="ECO:0000256" key="1">
    <source>
        <dbReference type="ARBA" id="ARBA00022553"/>
    </source>
</evidence>
<dbReference type="RefSeq" id="WP_267266803.1">
    <property type="nucleotide sequence ID" value="NZ_JAOVZW010000021.1"/>
</dbReference>
<evidence type="ECO:0000313" key="5">
    <source>
        <dbReference type="Proteomes" id="UP001073122"/>
    </source>
</evidence>
<keyword evidence="1 2" id="KW-0597">Phosphoprotein</keyword>
<dbReference type="InterPro" id="IPR050595">
    <property type="entry name" value="Bact_response_regulator"/>
</dbReference>
<dbReference type="PANTHER" id="PTHR44591:SF3">
    <property type="entry name" value="RESPONSE REGULATORY DOMAIN-CONTAINING PROTEIN"/>
    <property type="match status" value="1"/>
</dbReference>
<accession>A0ABT3XV46</accession>
<dbReference type="Pfam" id="PF00072">
    <property type="entry name" value="Response_reg"/>
    <property type="match status" value="1"/>
</dbReference>
<evidence type="ECO:0000313" key="4">
    <source>
        <dbReference type="EMBL" id="MCX8525545.1"/>
    </source>
</evidence>
<keyword evidence="5" id="KW-1185">Reference proteome</keyword>
<dbReference type="PANTHER" id="PTHR44591">
    <property type="entry name" value="STRESS RESPONSE REGULATOR PROTEIN 1"/>
    <property type="match status" value="1"/>
</dbReference>